<dbReference type="SMART" id="SM00032">
    <property type="entry name" value="CCP"/>
    <property type="match status" value="4"/>
</dbReference>
<evidence type="ECO:0000256" key="5">
    <source>
        <dbReference type="ARBA" id="ARBA00022737"/>
    </source>
</evidence>
<reference evidence="15" key="1">
    <citation type="submission" date="2025-08" db="UniProtKB">
        <authorList>
            <consortium name="Ensembl"/>
        </authorList>
    </citation>
    <scope>IDENTIFICATION</scope>
</reference>
<evidence type="ECO:0000256" key="9">
    <source>
        <dbReference type="ARBA" id="ARBA00023157"/>
    </source>
</evidence>
<keyword evidence="9" id="KW-1015">Disulfide bond</keyword>
<feature type="compositionally biased region" description="Polar residues" evidence="13">
    <location>
        <begin position="491"/>
        <end position="516"/>
    </location>
</feature>
<evidence type="ECO:0000256" key="3">
    <source>
        <dbReference type="ARBA" id="ARBA00022588"/>
    </source>
</evidence>
<sequence>MPVQLWAEVEVSQKSWTLPLFEGTLGKEYCWELKRSISFRSASSSLGDCGLPPEVPNAQPTLEGSTSFPEKTTITYKCNEGFVKIPGKPDSVVCLSNNQWSEFIEFCNRSCDVPTRLLFASLKKDYNMQNYFPVGSTVEYECRPGYIRDPSQSVKLTCLQNLTWSKAAEFCKKKSCPNPGELRNGDINITTGLFYGSPIFFSCNTGYRLVGASSSYCTLFDRTLKWSEPLPECVEIYCPEPIQIDNGYIQEEHEVYVYRQSITYGCNKGFTLVGKSSIYCTVKENEGEWSDLPPQCIGTRAPPTQQKPTTVNIPATRAPPTPQKPTTTSVPGTKSSPTPQKTTTVNIPATRAPPTPQKPTTINAPGTRALPTPQKPTTVNAPGTRALSTPQKPTTVNIPTTRTPPTSQKPTTVTVPDTKAPTPQKPTIVNAPDTRAPPAPQKPTTVNAPDTRTPPIPQKPTTVNAPDTEVPPTSQKPTTVNVPDTRFPTHQKPTTVNNPVSEAPLTSQKPTTANNSTTKTPATAQTFTISNALPTKTSPAAQTLLMANAFATQTTTTTQKVSTTKASFTQRFPATRKSTTLHVPVTQGLKSTKRFTSARITATQRPSVPKATTSFHTTRVTERKETSPSGQLVLFSNVI</sequence>
<dbReference type="FunFam" id="2.10.70.10:FF:000055">
    <property type="entry name" value="Complement decay-accelerating factor, GPI-anchored"/>
    <property type="match status" value="1"/>
</dbReference>
<comment type="subcellular location">
    <subcellularLocation>
        <location evidence="1">Membrane</location>
    </subcellularLocation>
</comment>
<dbReference type="GO" id="GO:0045087">
    <property type="term" value="P:innate immune response"/>
    <property type="evidence" value="ECO:0007669"/>
    <property type="project" value="UniProtKB-KW"/>
</dbReference>
<evidence type="ECO:0000256" key="11">
    <source>
        <dbReference type="ARBA" id="ARBA00045541"/>
    </source>
</evidence>
<dbReference type="GO" id="GO:0030449">
    <property type="term" value="P:regulation of complement activation"/>
    <property type="evidence" value="ECO:0007669"/>
    <property type="project" value="UniProtKB-ARBA"/>
</dbReference>
<comment type="caution">
    <text evidence="12">Lacks conserved residue(s) required for the propagation of feature annotation.</text>
</comment>
<feature type="compositionally biased region" description="Polar residues" evidence="13">
    <location>
        <begin position="375"/>
        <end position="415"/>
    </location>
</feature>
<dbReference type="FunFam" id="2.10.70.10:FF:000079">
    <property type="entry name" value="Complement decay-accelerating factor"/>
    <property type="match status" value="1"/>
</dbReference>
<dbReference type="FunFam" id="2.10.70.10:FF:000078">
    <property type="entry name" value="Complement decay-accelerating factor"/>
    <property type="match status" value="1"/>
</dbReference>
<dbReference type="InterPro" id="IPR050350">
    <property type="entry name" value="Compl-Cell_Adhes-Reg"/>
</dbReference>
<dbReference type="InterPro" id="IPR000436">
    <property type="entry name" value="Sushi_SCR_CCP_dom"/>
</dbReference>
<dbReference type="AlphaFoldDB" id="A0A8C9PWZ9"/>
<dbReference type="Proteomes" id="UP000694422">
    <property type="component" value="Unplaced"/>
</dbReference>
<keyword evidence="6" id="KW-0391">Immunity</keyword>
<dbReference type="Ensembl" id="ENSSDAT00000019056.1">
    <property type="protein sequence ID" value="ENSSDAP00000016768.1"/>
    <property type="gene ID" value="ENSSDAG00000015180.1"/>
</dbReference>
<feature type="domain" description="Sushi" evidence="14">
    <location>
        <begin position="236"/>
        <end position="298"/>
    </location>
</feature>
<feature type="domain" description="Sushi" evidence="14">
    <location>
        <begin position="47"/>
        <end position="109"/>
    </location>
</feature>
<evidence type="ECO:0000256" key="6">
    <source>
        <dbReference type="ARBA" id="ARBA00022859"/>
    </source>
</evidence>
<evidence type="ECO:0000256" key="8">
    <source>
        <dbReference type="ARBA" id="ARBA00023136"/>
    </source>
</evidence>
<organism evidence="15 16">
    <name type="scientific">Spermophilus dauricus</name>
    <name type="common">Daurian ground squirrel</name>
    <dbReference type="NCBI Taxonomy" id="99837"/>
    <lineage>
        <taxon>Eukaryota</taxon>
        <taxon>Metazoa</taxon>
        <taxon>Chordata</taxon>
        <taxon>Craniata</taxon>
        <taxon>Vertebrata</taxon>
        <taxon>Euteleostomi</taxon>
        <taxon>Mammalia</taxon>
        <taxon>Eutheria</taxon>
        <taxon>Euarchontoglires</taxon>
        <taxon>Glires</taxon>
        <taxon>Rodentia</taxon>
        <taxon>Sciuromorpha</taxon>
        <taxon>Sciuridae</taxon>
        <taxon>Xerinae</taxon>
        <taxon>Marmotini</taxon>
        <taxon>Spermophilus</taxon>
    </lineage>
</organism>
<dbReference type="GO" id="GO:0005886">
    <property type="term" value="C:plasma membrane"/>
    <property type="evidence" value="ECO:0007669"/>
    <property type="project" value="UniProtKB-ARBA"/>
</dbReference>
<evidence type="ECO:0000259" key="14">
    <source>
        <dbReference type="PROSITE" id="PS50923"/>
    </source>
</evidence>
<dbReference type="Pfam" id="PF00084">
    <property type="entry name" value="Sushi"/>
    <property type="match status" value="4"/>
</dbReference>
<keyword evidence="5" id="KW-0677">Repeat</keyword>
<evidence type="ECO:0000313" key="16">
    <source>
        <dbReference type="Proteomes" id="UP000694422"/>
    </source>
</evidence>
<evidence type="ECO:0000256" key="13">
    <source>
        <dbReference type="SAM" id="MobiDB-lite"/>
    </source>
</evidence>
<protein>
    <recommendedName>
        <fullName evidence="14">Sushi domain-containing protein</fullName>
    </recommendedName>
</protein>
<evidence type="ECO:0000313" key="15">
    <source>
        <dbReference type="Ensembl" id="ENSSDAP00000016768.1"/>
    </source>
</evidence>
<keyword evidence="3" id="KW-0399">Innate immunity</keyword>
<feature type="compositionally biased region" description="Low complexity" evidence="13">
    <location>
        <begin position="333"/>
        <end position="344"/>
    </location>
</feature>
<keyword evidence="4 12" id="KW-0768">Sushi</keyword>
<feature type="compositionally biased region" description="Polar residues" evidence="13">
    <location>
        <begin position="459"/>
        <end position="482"/>
    </location>
</feature>
<feature type="region of interest" description="Disordered" evidence="13">
    <location>
        <begin position="299"/>
        <end position="520"/>
    </location>
</feature>
<evidence type="ECO:0000256" key="10">
    <source>
        <dbReference type="ARBA" id="ARBA00023180"/>
    </source>
</evidence>
<feature type="domain" description="Sushi" evidence="14">
    <location>
        <begin position="110"/>
        <end position="173"/>
    </location>
</feature>
<keyword evidence="7" id="KW-0180">Complement pathway</keyword>
<dbReference type="PANTHER" id="PTHR19325">
    <property type="entry name" value="COMPLEMENT COMPONENT-RELATED SUSHI DOMAIN-CONTAINING"/>
    <property type="match status" value="1"/>
</dbReference>
<dbReference type="PANTHER" id="PTHR19325:SF317">
    <property type="entry name" value="COMPLEMENT DECAY-ACCELERATING FACTOR"/>
    <property type="match status" value="1"/>
</dbReference>
<name>A0A8C9PWZ9_SPEDA</name>
<comment type="function">
    <text evidence="11">This protein recognizes C4b and C3b fragments that condense with cell-surface hydroxyl or amino groups when nascent C4b and C3b are locally generated during C4 and c3 activation. Interaction of daf with cell-associated C4b and C3b polypeptides interferes with their ability to catalyze the conversion of C2 and factor B to enzymatically active C2a and Bb and thereby prevents the formation of C4b2a and C3bBb, the amplification convertases of the complement cascade. Inhibits complement activation by destabilizing and preventing the formation of C3 and C5 convertases, which prevents complement damage.</text>
</comment>
<proteinExistence type="inferred from homology"/>
<evidence type="ECO:0000256" key="1">
    <source>
        <dbReference type="ARBA" id="ARBA00004370"/>
    </source>
</evidence>
<reference evidence="15" key="2">
    <citation type="submission" date="2025-09" db="UniProtKB">
        <authorList>
            <consortium name="Ensembl"/>
        </authorList>
    </citation>
    <scope>IDENTIFICATION</scope>
</reference>
<comment type="similarity">
    <text evidence="2">Belongs to the receptors of complement activation (RCA) family.</text>
</comment>
<feature type="domain" description="Sushi" evidence="14">
    <location>
        <begin position="174"/>
        <end position="235"/>
    </location>
</feature>
<dbReference type="GO" id="GO:0006958">
    <property type="term" value="P:complement activation, classical pathway"/>
    <property type="evidence" value="ECO:0007669"/>
    <property type="project" value="UniProtKB-KW"/>
</dbReference>
<keyword evidence="8" id="KW-0472">Membrane</keyword>
<dbReference type="SUPFAM" id="SSF57535">
    <property type="entry name" value="Complement control module/SCR domain"/>
    <property type="match status" value="4"/>
</dbReference>
<keyword evidence="16" id="KW-1185">Reference proteome</keyword>
<dbReference type="Gene3D" id="2.10.70.10">
    <property type="entry name" value="Complement Module, domain 1"/>
    <property type="match status" value="4"/>
</dbReference>
<evidence type="ECO:0000256" key="12">
    <source>
        <dbReference type="PROSITE-ProRule" id="PRU00302"/>
    </source>
</evidence>
<accession>A0A8C9PWZ9</accession>
<keyword evidence="10" id="KW-0325">Glycoprotein</keyword>
<evidence type="ECO:0000256" key="7">
    <source>
        <dbReference type="ARBA" id="ARBA00022875"/>
    </source>
</evidence>
<dbReference type="InterPro" id="IPR035976">
    <property type="entry name" value="Sushi/SCR/CCP_sf"/>
</dbReference>
<feature type="compositionally biased region" description="Polar residues" evidence="13">
    <location>
        <begin position="302"/>
        <end position="313"/>
    </location>
</feature>
<evidence type="ECO:0000256" key="2">
    <source>
        <dbReference type="ARBA" id="ARBA00010908"/>
    </source>
</evidence>
<dbReference type="CDD" id="cd00033">
    <property type="entry name" value="CCP"/>
    <property type="match status" value="4"/>
</dbReference>
<dbReference type="PROSITE" id="PS50923">
    <property type="entry name" value="SUSHI"/>
    <property type="match status" value="4"/>
</dbReference>
<evidence type="ECO:0000256" key="4">
    <source>
        <dbReference type="ARBA" id="ARBA00022659"/>
    </source>
</evidence>